<evidence type="ECO:0000256" key="1">
    <source>
        <dbReference type="SAM" id="Phobius"/>
    </source>
</evidence>
<evidence type="ECO:0000313" key="3">
    <source>
        <dbReference type="Proteomes" id="UP000255248"/>
    </source>
</evidence>
<sequence>MRKINNQKILNKIEKIKLLRKRNAIFQEVFSNLALVFWIVGFLSYQISHEIFDVAFSINKLDLDGQMVKAIWNVAMYIVPGGLLLFAIAFTVVWIVYCIIALSFWIDLRRMSQELYGNIEGNTHD</sequence>
<feature type="transmembrane region" description="Helical" evidence="1">
    <location>
        <begin position="25"/>
        <end position="47"/>
    </location>
</feature>
<gene>
    <name evidence="2" type="ORF">NCTC12121_03536</name>
</gene>
<evidence type="ECO:0000313" key="2">
    <source>
        <dbReference type="EMBL" id="STE53252.1"/>
    </source>
</evidence>
<dbReference type="AlphaFoldDB" id="A0A376IXW0"/>
<protein>
    <submittedName>
        <fullName evidence="2">Conjugal transfer protein TrbF</fullName>
    </submittedName>
</protein>
<dbReference type="EMBL" id="UFXZ01000002">
    <property type="protein sequence ID" value="STE53252.1"/>
    <property type="molecule type" value="Genomic_DNA"/>
</dbReference>
<keyword evidence="1" id="KW-1133">Transmembrane helix</keyword>
<dbReference type="RefSeq" id="WP_024524779.1">
    <property type="nucleotide sequence ID" value="NZ_CP065625.1"/>
</dbReference>
<dbReference type="OrthoDB" id="10015260at2"/>
<keyword evidence="1" id="KW-0472">Membrane</keyword>
<reference evidence="2 3" key="1">
    <citation type="submission" date="2018-06" db="EMBL/GenBank/DDBJ databases">
        <authorList>
            <consortium name="Pathogen Informatics"/>
            <person name="Doyle S."/>
        </authorList>
    </citation>
    <scope>NUCLEOTIDE SEQUENCE [LARGE SCALE GENOMIC DNA]</scope>
    <source>
        <strain evidence="2 3">NCTC12121</strain>
    </source>
</reference>
<proteinExistence type="predicted"/>
<organism evidence="2 3">
    <name type="scientific">Edwardsiella hoshinae</name>
    <dbReference type="NCBI Taxonomy" id="93378"/>
    <lineage>
        <taxon>Bacteria</taxon>
        <taxon>Pseudomonadati</taxon>
        <taxon>Pseudomonadota</taxon>
        <taxon>Gammaproteobacteria</taxon>
        <taxon>Enterobacterales</taxon>
        <taxon>Hafniaceae</taxon>
        <taxon>Edwardsiella</taxon>
    </lineage>
</organism>
<accession>A0A376IXW0</accession>
<dbReference type="Proteomes" id="UP000255248">
    <property type="component" value="Unassembled WGS sequence"/>
</dbReference>
<feature type="transmembrane region" description="Helical" evidence="1">
    <location>
        <begin position="83"/>
        <end position="106"/>
    </location>
</feature>
<keyword evidence="1" id="KW-0812">Transmembrane</keyword>
<name>A0A376IXW0_9GAMM</name>